<sequence length="467" mass="52164">MVLRAAWRRFRSYSESELWNLFETAQHIFSWRMKKTGMDLIGERVSKKMDERMILGFKDLMFPAASTVCLILSLTIYNIALGHRRWMTASQDVIVLTGLAQAITCYMFPVLVDAQRVTLVYSSVMLQLCIAISLGSYEGNVHLCSTVMLFCIRVLASMLYFKANILLFWNVLYCLASCGTYWLNSDRHHLAVTKPNEFAVVEIMMLVSLVSTASTLRRSQRAEVLAELNASSSHDECQASESLLGLVCDVVVELDQDLVVVEHTPGFAALLMLGSSKSTKGLKLQSFFADPDKEKQFEHHMLAAGVDSLHLAGTFNADMQDSMGSTANFEIFHVQFSDIHGSACYIVGLREFTDSFPLGSASGFDESSAFKADSSQRIYPTRPRGTQAVRQIAERGSFATEGETDGVVHDLALIEAMSQWFHAHAQEAKATLKRLIPGALQCTECGYFDAETRDEAIHTRHIIENRR</sequence>
<dbReference type="EMBL" id="CAJNNW010012066">
    <property type="protein sequence ID" value="CAE8653946.1"/>
    <property type="molecule type" value="Genomic_DNA"/>
</dbReference>
<dbReference type="AlphaFoldDB" id="A0A813IR12"/>
<feature type="transmembrane region" description="Helical" evidence="1">
    <location>
        <begin position="93"/>
        <end position="112"/>
    </location>
</feature>
<keyword evidence="1" id="KW-0472">Membrane</keyword>
<feature type="transmembrane region" description="Helical" evidence="1">
    <location>
        <begin position="60"/>
        <end position="81"/>
    </location>
</feature>
<dbReference type="Proteomes" id="UP000626109">
    <property type="component" value="Unassembled WGS sequence"/>
</dbReference>
<feature type="transmembrane region" description="Helical" evidence="1">
    <location>
        <begin position="196"/>
        <end position="216"/>
    </location>
</feature>
<gene>
    <name evidence="2" type="ORF">PGLA2088_LOCUS10703</name>
</gene>
<comment type="caution">
    <text evidence="2">The sequence shown here is derived from an EMBL/GenBank/DDBJ whole genome shotgun (WGS) entry which is preliminary data.</text>
</comment>
<accession>A0A813IR12</accession>
<evidence type="ECO:0000256" key="1">
    <source>
        <dbReference type="SAM" id="Phobius"/>
    </source>
</evidence>
<reference evidence="2" key="1">
    <citation type="submission" date="2021-02" db="EMBL/GenBank/DDBJ databases">
        <authorList>
            <person name="Dougan E. K."/>
            <person name="Rhodes N."/>
            <person name="Thang M."/>
            <person name="Chan C."/>
        </authorList>
    </citation>
    <scope>NUCLEOTIDE SEQUENCE</scope>
</reference>
<feature type="transmembrane region" description="Helical" evidence="1">
    <location>
        <begin position="167"/>
        <end position="184"/>
    </location>
</feature>
<name>A0A813IR12_POLGL</name>
<feature type="non-terminal residue" evidence="2">
    <location>
        <position position="1"/>
    </location>
</feature>
<protein>
    <submittedName>
        <fullName evidence="2">Uncharacterized protein</fullName>
    </submittedName>
</protein>
<keyword evidence="1" id="KW-0812">Transmembrane</keyword>
<evidence type="ECO:0000313" key="2">
    <source>
        <dbReference type="EMBL" id="CAE8653946.1"/>
    </source>
</evidence>
<proteinExistence type="predicted"/>
<keyword evidence="1" id="KW-1133">Transmembrane helix</keyword>
<evidence type="ECO:0000313" key="3">
    <source>
        <dbReference type="Proteomes" id="UP000626109"/>
    </source>
</evidence>
<organism evidence="2 3">
    <name type="scientific">Polarella glacialis</name>
    <name type="common">Dinoflagellate</name>
    <dbReference type="NCBI Taxonomy" id="89957"/>
    <lineage>
        <taxon>Eukaryota</taxon>
        <taxon>Sar</taxon>
        <taxon>Alveolata</taxon>
        <taxon>Dinophyceae</taxon>
        <taxon>Suessiales</taxon>
        <taxon>Suessiaceae</taxon>
        <taxon>Polarella</taxon>
    </lineage>
</organism>